<gene>
    <name evidence="2" type="primary">ybaK</name>
    <name evidence="2" type="ORF">Mterra_00049</name>
</gene>
<dbReference type="CDD" id="cd04333">
    <property type="entry name" value="ProX_deacylase"/>
    <property type="match status" value="1"/>
</dbReference>
<name>A0A399F8K7_9DEIN</name>
<dbReference type="PANTHER" id="PTHR30411">
    <property type="entry name" value="CYTOPLASMIC PROTEIN"/>
    <property type="match status" value="1"/>
</dbReference>
<evidence type="ECO:0000259" key="1">
    <source>
        <dbReference type="Pfam" id="PF04073"/>
    </source>
</evidence>
<organism evidence="2 3">
    <name type="scientific">Calidithermus terrae</name>
    <dbReference type="NCBI Taxonomy" id="1408545"/>
    <lineage>
        <taxon>Bacteria</taxon>
        <taxon>Thermotogati</taxon>
        <taxon>Deinococcota</taxon>
        <taxon>Deinococci</taxon>
        <taxon>Thermales</taxon>
        <taxon>Thermaceae</taxon>
        <taxon>Calidithermus</taxon>
    </lineage>
</organism>
<dbReference type="GO" id="GO:0016829">
    <property type="term" value="F:lyase activity"/>
    <property type="evidence" value="ECO:0007669"/>
    <property type="project" value="UniProtKB-KW"/>
</dbReference>
<keyword evidence="3" id="KW-1185">Reference proteome</keyword>
<dbReference type="Proteomes" id="UP000265715">
    <property type="component" value="Unassembled WGS sequence"/>
</dbReference>
<dbReference type="Gene3D" id="3.90.960.10">
    <property type="entry name" value="YbaK/aminoacyl-tRNA synthetase-associated domain"/>
    <property type="match status" value="1"/>
</dbReference>
<evidence type="ECO:0000313" key="3">
    <source>
        <dbReference type="Proteomes" id="UP000265715"/>
    </source>
</evidence>
<dbReference type="EC" id="4.2.-.-" evidence="2"/>
<proteinExistence type="predicted"/>
<protein>
    <submittedName>
        <fullName evidence="2">Cys-tRNA(Pro)/Cys-tRNA(Cys) deacylase YbaK</fullName>
        <ecNumber evidence="2">4.2.-.-</ecNumber>
    </submittedName>
</protein>
<keyword evidence="2" id="KW-0456">Lyase</keyword>
<dbReference type="GO" id="GO:0002161">
    <property type="term" value="F:aminoacyl-tRNA deacylase activity"/>
    <property type="evidence" value="ECO:0007669"/>
    <property type="project" value="InterPro"/>
</dbReference>
<dbReference type="PANTHER" id="PTHR30411:SF1">
    <property type="entry name" value="CYTOPLASMIC PROTEIN"/>
    <property type="match status" value="1"/>
</dbReference>
<dbReference type="OrthoDB" id="9798760at2"/>
<dbReference type="SUPFAM" id="SSF55826">
    <property type="entry name" value="YbaK/ProRS associated domain"/>
    <property type="match status" value="1"/>
</dbReference>
<comment type="caution">
    <text evidence="2">The sequence shown here is derived from an EMBL/GenBank/DDBJ whole genome shotgun (WGS) entry which is preliminary data.</text>
</comment>
<dbReference type="RefSeq" id="WP_119313332.1">
    <property type="nucleotide sequence ID" value="NZ_QXDL01000001.1"/>
</dbReference>
<dbReference type="EMBL" id="QXDL01000001">
    <property type="protein sequence ID" value="RIH90971.1"/>
    <property type="molecule type" value="Genomic_DNA"/>
</dbReference>
<evidence type="ECO:0000313" key="2">
    <source>
        <dbReference type="EMBL" id="RIH90971.1"/>
    </source>
</evidence>
<dbReference type="InterPro" id="IPR007214">
    <property type="entry name" value="YbaK/aa-tRNA-synth-assoc-dom"/>
</dbReference>
<sequence>MLSSSAQKVQDALHARGFGELRVVEMPASTRTAQEAADAVGCSVGQIVKSLIFRGAASGKPYLLLVSGPNRVDEAKVGERLGERLERAKPDWVREVTGFAIGGVPPVGHATPLEALIDPDLLQYEQVWAAAGTPNAVFALTPQQLVALTGGRVMAVN</sequence>
<accession>A0A399F8K7</accession>
<reference evidence="2 3" key="1">
    <citation type="submission" date="2018-08" db="EMBL/GenBank/DDBJ databases">
        <title>Meiothermus terrae DSM 26712 genome sequencing project.</title>
        <authorList>
            <person name="Da Costa M.S."/>
            <person name="Albuquerque L."/>
            <person name="Raposo P."/>
            <person name="Froufe H.J.C."/>
            <person name="Barroso C.S."/>
            <person name="Egas C."/>
        </authorList>
    </citation>
    <scope>NUCLEOTIDE SEQUENCE [LARGE SCALE GENOMIC DNA]</scope>
    <source>
        <strain evidence="2 3">DSM 26712</strain>
    </source>
</reference>
<feature type="domain" description="YbaK/aminoacyl-tRNA synthetase-associated" evidence="1">
    <location>
        <begin position="29"/>
        <end position="147"/>
    </location>
</feature>
<dbReference type="Pfam" id="PF04073">
    <property type="entry name" value="tRNA_edit"/>
    <property type="match status" value="1"/>
</dbReference>
<dbReference type="InterPro" id="IPR036754">
    <property type="entry name" value="YbaK/aa-tRNA-synt-asso_dom_sf"/>
</dbReference>
<dbReference type="AlphaFoldDB" id="A0A399F8K7"/>